<dbReference type="PROSITE" id="PS51257">
    <property type="entry name" value="PROKAR_LIPOPROTEIN"/>
    <property type="match status" value="1"/>
</dbReference>
<evidence type="ECO:0000313" key="2">
    <source>
        <dbReference type="EMBL" id="MFC7091490.1"/>
    </source>
</evidence>
<feature type="region of interest" description="Disordered" evidence="1">
    <location>
        <begin position="24"/>
        <end position="59"/>
    </location>
</feature>
<proteinExistence type="predicted"/>
<evidence type="ECO:0000256" key="1">
    <source>
        <dbReference type="SAM" id="MobiDB-lite"/>
    </source>
</evidence>
<comment type="caution">
    <text evidence="2">The sequence shown here is derived from an EMBL/GenBank/DDBJ whole genome shotgun (WGS) entry which is preliminary data.</text>
</comment>
<protein>
    <submittedName>
        <fullName evidence="2">Uncharacterized protein</fullName>
    </submittedName>
</protein>
<sequence>MEARRRLTWAGALFLTLSMAGCGGEAEEATPTQSPAEPMEEVAEPQETAPEETAPDEGMAPLAEPVWVELDAEVRPDRRLSVSGETNLPEGTQVLIVVVRDASGVSWRYRTQVGEAGRFEVGPFGSGSGLAAGDYTLRLEMSPGNLQPASVQAIIGTQGEHLKGDWVREGGHGLGQVIEYRTTYQVGHR</sequence>
<name>A0ABW2EZT4_9GAMM</name>
<organism evidence="2 3">
    <name type="scientific">Halomonas salifodinae</name>
    <dbReference type="NCBI Taxonomy" id="438745"/>
    <lineage>
        <taxon>Bacteria</taxon>
        <taxon>Pseudomonadati</taxon>
        <taxon>Pseudomonadota</taxon>
        <taxon>Gammaproteobacteria</taxon>
        <taxon>Oceanospirillales</taxon>
        <taxon>Halomonadaceae</taxon>
        <taxon>Halomonas</taxon>
    </lineage>
</organism>
<feature type="compositionally biased region" description="Acidic residues" evidence="1">
    <location>
        <begin position="38"/>
        <end position="55"/>
    </location>
</feature>
<dbReference type="Proteomes" id="UP001596411">
    <property type="component" value="Unassembled WGS sequence"/>
</dbReference>
<reference evidence="3" key="1">
    <citation type="journal article" date="2019" name="Int. J. Syst. Evol. Microbiol.">
        <title>The Global Catalogue of Microorganisms (GCM) 10K type strain sequencing project: providing services to taxonomists for standard genome sequencing and annotation.</title>
        <authorList>
            <consortium name="The Broad Institute Genomics Platform"/>
            <consortium name="The Broad Institute Genome Sequencing Center for Infectious Disease"/>
            <person name="Wu L."/>
            <person name="Ma J."/>
        </authorList>
    </citation>
    <scope>NUCLEOTIDE SEQUENCE [LARGE SCALE GENOMIC DNA]</scope>
    <source>
        <strain evidence="3">CGMCC 1.13666</strain>
    </source>
</reference>
<keyword evidence="3" id="KW-1185">Reference proteome</keyword>
<accession>A0ABW2EZT4</accession>
<dbReference type="EMBL" id="JBHSZP010000036">
    <property type="protein sequence ID" value="MFC7091490.1"/>
    <property type="molecule type" value="Genomic_DNA"/>
</dbReference>
<evidence type="ECO:0000313" key="3">
    <source>
        <dbReference type="Proteomes" id="UP001596411"/>
    </source>
</evidence>
<gene>
    <name evidence="2" type="ORF">ACFQH5_18240</name>
</gene>
<dbReference type="RefSeq" id="WP_346063734.1">
    <property type="nucleotide sequence ID" value="NZ_BAAADR010000022.1"/>
</dbReference>